<evidence type="ECO:0000259" key="2">
    <source>
        <dbReference type="Pfam" id="PF13635"/>
    </source>
</evidence>
<dbReference type="InterPro" id="IPR027417">
    <property type="entry name" value="P-loop_NTPase"/>
</dbReference>
<dbReference type="Gene3D" id="3.40.50.10140">
    <property type="entry name" value="Toll/interleukin-1 receptor homology (TIR) domain"/>
    <property type="match status" value="1"/>
</dbReference>
<dbReference type="InterPro" id="IPR035897">
    <property type="entry name" value="Toll_tir_struct_dom_sf"/>
</dbReference>
<dbReference type="RefSeq" id="WP_136642198.1">
    <property type="nucleotide sequence ID" value="NZ_QYRT01000017.1"/>
</dbReference>
<reference evidence="4 5" key="1">
    <citation type="journal article" date="2019" name="Microorganisms">
        <title>Systematic Affiliation and Genome Analysis of Subtercola vilae DB165(T) with Particular Emphasis on Cold Adaptation of an Isolate from a High-Altitude Cold Volcano Lake.</title>
        <authorList>
            <person name="Villalobos A.S."/>
            <person name="Wiese J."/>
            <person name="Imhoff J.F."/>
            <person name="Dorador C."/>
            <person name="Keller A."/>
            <person name="Hentschel U."/>
        </authorList>
    </citation>
    <scope>NUCLEOTIDE SEQUENCE [LARGE SCALE GENOMIC DNA]</scope>
    <source>
        <strain evidence="4 5">DB165</strain>
    </source>
</reference>
<dbReference type="Pfam" id="PF13676">
    <property type="entry name" value="TIR_2"/>
    <property type="match status" value="1"/>
</dbReference>
<dbReference type="GO" id="GO:0007165">
    <property type="term" value="P:signal transduction"/>
    <property type="evidence" value="ECO:0007669"/>
    <property type="project" value="InterPro"/>
</dbReference>
<dbReference type="Pfam" id="PF13173">
    <property type="entry name" value="AAA_14"/>
    <property type="match status" value="1"/>
</dbReference>
<name>A0A4T2BXU2_9MICO</name>
<keyword evidence="5" id="KW-1185">Reference proteome</keyword>
<proteinExistence type="predicted"/>
<accession>A0A4T2BXU2</accession>
<sequence>MVALVERLIGGSLLLANGVPVLVLEGARAVGKTTLMRNTMVAAGFSYTSLADPATRRFAMADLAGWLRRLPRPAIIDEAQLIPDLPLLLKEVVDTLGSGTHFVLTGSASIGRSGLNGSDPLTRRSRRFTMSPLTSWEISSQRGSLIDLLYEQIPVQHTRADLSDDALLDQMRLGGFPTYVFPDLIETHGQTSQRIRSDLTAVLSDDVLPGRGFDATIARTVLDNLLRTPGGIFNASRIAQSHDLDRRTIDRYLGLFERVFLVHWLANLATNPSRQSHTRAKIHPVDTSFSVESLVRAGTNLIEDRETFGALLESHVVNQILASTEWSETRPEAYFWRQASATSPEVDLVLIDGSNRVIGIEVKASRTIHPRDLTAMRALQQDRGLHRGFIYYTGNEVRQLADNIWALPISTLNDSTTFEEKPQTNSKVHMPTIPTETRSRDASMFLSYVHADNERSGGRIVKFARDLVDTYDYLYGHTIELFIDRDDIAWGQQWSSRLKSEAESTTFLLSIVTPRYLTSPACREEVVNFAAAATEAQEPKLLLPLQWVDIADTDVVAESDPVLTKIRQTQWESITEIRQIEPGSIQYDQLLERVAARLKQTIDNRTKGITDVSAITPMVPKDDRDLIELQQALESRKEDFEVAVMDFKNAFGDIGAVFQGKPALQVADTYGAAKVLADLGEELRGPVENLRTATETLGALWQGYDSDISRAALILSEIPDTTTRRSVFESLDSLANTLELPGADLMEQKLRSIGEVSRHLRPMSRAFSAALQLLNGIQASARAWRDRI</sequence>
<dbReference type="InterPro" id="IPR000157">
    <property type="entry name" value="TIR_dom"/>
</dbReference>
<feature type="domain" description="AAA" evidence="1">
    <location>
        <begin position="20"/>
        <end position="138"/>
    </location>
</feature>
<gene>
    <name evidence="4" type="ORF">D4765_10210</name>
</gene>
<dbReference type="PANTHER" id="PTHR43566">
    <property type="entry name" value="CONSERVED PROTEIN"/>
    <property type="match status" value="1"/>
</dbReference>
<dbReference type="EMBL" id="QYRT01000017">
    <property type="protein sequence ID" value="TIH36149.1"/>
    <property type="molecule type" value="Genomic_DNA"/>
</dbReference>
<dbReference type="SUPFAM" id="SSF52200">
    <property type="entry name" value="Toll/Interleukin receptor TIR domain"/>
    <property type="match status" value="1"/>
</dbReference>
<protein>
    <submittedName>
        <fullName evidence="4">DUF4143 domain-containing protein</fullName>
    </submittedName>
</protein>
<feature type="domain" description="DUF4143" evidence="2">
    <location>
        <begin position="217"/>
        <end position="365"/>
    </location>
</feature>
<dbReference type="SUPFAM" id="SSF52540">
    <property type="entry name" value="P-loop containing nucleoside triphosphate hydrolases"/>
    <property type="match status" value="1"/>
</dbReference>
<evidence type="ECO:0000313" key="5">
    <source>
        <dbReference type="Proteomes" id="UP000306192"/>
    </source>
</evidence>
<organism evidence="4 5">
    <name type="scientific">Subtercola vilae</name>
    <dbReference type="NCBI Taxonomy" id="2056433"/>
    <lineage>
        <taxon>Bacteria</taxon>
        <taxon>Bacillati</taxon>
        <taxon>Actinomycetota</taxon>
        <taxon>Actinomycetes</taxon>
        <taxon>Micrococcales</taxon>
        <taxon>Microbacteriaceae</taxon>
        <taxon>Subtercola</taxon>
    </lineage>
</organism>
<evidence type="ECO:0000259" key="1">
    <source>
        <dbReference type="Pfam" id="PF13173"/>
    </source>
</evidence>
<evidence type="ECO:0000259" key="3">
    <source>
        <dbReference type="Pfam" id="PF13676"/>
    </source>
</evidence>
<dbReference type="AlphaFoldDB" id="A0A4T2BXU2"/>
<evidence type="ECO:0000313" key="4">
    <source>
        <dbReference type="EMBL" id="TIH36149.1"/>
    </source>
</evidence>
<dbReference type="PANTHER" id="PTHR43566:SF2">
    <property type="entry name" value="DUF4143 DOMAIN-CONTAINING PROTEIN"/>
    <property type="match status" value="1"/>
</dbReference>
<dbReference type="OrthoDB" id="9147462at2"/>
<dbReference type="InterPro" id="IPR041682">
    <property type="entry name" value="AAA_14"/>
</dbReference>
<dbReference type="Proteomes" id="UP000306192">
    <property type="component" value="Unassembled WGS sequence"/>
</dbReference>
<dbReference type="Pfam" id="PF13635">
    <property type="entry name" value="DUF4143"/>
    <property type="match status" value="1"/>
</dbReference>
<comment type="caution">
    <text evidence="4">The sequence shown here is derived from an EMBL/GenBank/DDBJ whole genome shotgun (WGS) entry which is preliminary data.</text>
</comment>
<dbReference type="InterPro" id="IPR025420">
    <property type="entry name" value="DUF4143"/>
</dbReference>
<feature type="domain" description="TIR" evidence="3">
    <location>
        <begin position="471"/>
        <end position="548"/>
    </location>
</feature>